<dbReference type="SMART" id="SM00220">
    <property type="entry name" value="S_TKc"/>
    <property type="match status" value="1"/>
</dbReference>
<dbReference type="InterPro" id="IPR000719">
    <property type="entry name" value="Prot_kinase_dom"/>
</dbReference>
<evidence type="ECO:0000256" key="6">
    <source>
        <dbReference type="PROSITE-ProRule" id="PRU10141"/>
    </source>
</evidence>
<keyword evidence="2" id="KW-0808">Transferase</keyword>
<dbReference type="Gene3D" id="3.30.200.20">
    <property type="entry name" value="Phosphorylase Kinase, domain 1"/>
    <property type="match status" value="1"/>
</dbReference>
<keyword evidence="5 6" id="KW-0067">ATP-binding</keyword>
<dbReference type="InterPro" id="IPR011009">
    <property type="entry name" value="Kinase-like_dom_sf"/>
</dbReference>
<evidence type="ECO:0000313" key="11">
    <source>
        <dbReference type="Proteomes" id="UP001054857"/>
    </source>
</evidence>
<keyword evidence="11" id="KW-1185">Reference proteome</keyword>
<proteinExistence type="predicted"/>
<feature type="transmembrane region" description="Helical" evidence="8">
    <location>
        <begin position="1122"/>
        <end position="1148"/>
    </location>
</feature>
<dbReference type="PANTHER" id="PTHR44329">
    <property type="entry name" value="SERINE/THREONINE-PROTEIN KINASE TNNI3K-RELATED"/>
    <property type="match status" value="1"/>
</dbReference>
<keyword evidence="8" id="KW-0812">Transmembrane</keyword>
<gene>
    <name evidence="10" type="ORF">Agub_g7762</name>
</gene>
<organism evidence="10 11">
    <name type="scientific">Astrephomene gubernaculifera</name>
    <dbReference type="NCBI Taxonomy" id="47775"/>
    <lineage>
        <taxon>Eukaryota</taxon>
        <taxon>Viridiplantae</taxon>
        <taxon>Chlorophyta</taxon>
        <taxon>core chlorophytes</taxon>
        <taxon>Chlorophyceae</taxon>
        <taxon>CS clade</taxon>
        <taxon>Chlamydomonadales</taxon>
        <taxon>Astrephomenaceae</taxon>
        <taxon>Astrephomene</taxon>
    </lineage>
</organism>
<keyword evidence="4" id="KW-0418">Kinase</keyword>
<dbReference type="Gene3D" id="1.10.510.10">
    <property type="entry name" value="Transferase(Phosphotransferase) domain 1"/>
    <property type="match status" value="2"/>
</dbReference>
<dbReference type="EMBL" id="BMAR01000013">
    <property type="protein sequence ID" value="GFR46219.1"/>
    <property type="molecule type" value="Genomic_DNA"/>
</dbReference>
<evidence type="ECO:0000313" key="10">
    <source>
        <dbReference type="EMBL" id="GFR46219.1"/>
    </source>
</evidence>
<evidence type="ECO:0000256" key="8">
    <source>
        <dbReference type="SAM" id="Phobius"/>
    </source>
</evidence>
<feature type="region of interest" description="Disordered" evidence="7">
    <location>
        <begin position="912"/>
        <end position="952"/>
    </location>
</feature>
<name>A0AAD3HLY0_9CHLO</name>
<dbReference type="GO" id="GO:0005524">
    <property type="term" value="F:ATP binding"/>
    <property type="evidence" value="ECO:0007669"/>
    <property type="project" value="UniProtKB-UniRule"/>
</dbReference>
<evidence type="ECO:0000256" key="7">
    <source>
        <dbReference type="SAM" id="MobiDB-lite"/>
    </source>
</evidence>
<dbReference type="InterPro" id="IPR008271">
    <property type="entry name" value="Ser/Thr_kinase_AS"/>
</dbReference>
<feature type="domain" description="Protein kinase" evidence="9">
    <location>
        <begin position="1432"/>
        <end position="1817"/>
    </location>
</feature>
<feature type="binding site" evidence="6">
    <location>
        <position position="1459"/>
    </location>
    <ligand>
        <name>ATP</name>
        <dbReference type="ChEBI" id="CHEBI:30616"/>
    </ligand>
</feature>
<evidence type="ECO:0000256" key="4">
    <source>
        <dbReference type="ARBA" id="ARBA00022777"/>
    </source>
</evidence>
<evidence type="ECO:0000259" key="9">
    <source>
        <dbReference type="PROSITE" id="PS50011"/>
    </source>
</evidence>
<dbReference type="PRINTS" id="PR01217">
    <property type="entry name" value="PRICHEXTENSN"/>
</dbReference>
<feature type="region of interest" description="Disordered" evidence="7">
    <location>
        <begin position="779"/>
        <end position="848"/>
    </location>
</feature>
<dbReference type="SUPFAM" id="SSF56112">
    <property type="entry name" value="Protein kinase-like (PK-like)"/>
    <property type="match status" value="1"/>
</dbReference>
<evidence type="ECO:0000256" key="5">
    <source>
        <dbReference type="ARBA" id="ARBA00022840"/>
    </source>
</evidence>
<protein>
    <recommendedName>
        <fullName evidence="9">Protein kinase domain-containing protein</fullName>
    </recommendedName>
</protein>
<dbReference type="InterPro" id="IPR017441">
    <property type="entry name" value="Protein_kinase_ATP_BS"/>
</dbReference>
<accession>A0AAD3HLY0</accession>
<dbReference type="PROSITE" id="PS00108">
    <property type="entry name" value="PROTEIN_KINASE_ST"/>
    <property type="match status" value="1"/>
</dbReference>
<keyword evidence="8" id="KW-1133">Transmembrane helix</keyword>
<dbReference type="InterPro" id="IPR001245">
    <property type="entry name" value="Ser-Thr/Tyr_kinase_cat_dom"/>
</dbReference>
<feature type="region of interest" description="Disordered" evidence="7">
    <location>
        <begin position="1207"/>
        <end position="1234"/>
    </location>
</feature>
<dbReference type="Pfam" id="PF07714">
    <property type="entry name" value="PK_Tyr_Ser-Thr"/>
    <property type="match status" value="1"/>
</dbReference>
<evidence type="ECO:0000256" key="2">
    <source>
        <dbReference type="ARBA" id="ARBA00022679"/>
    </source>
</evidence>
<dbReference type="PROSITE" id="PS00107">
    <property type="entry name" value="PROTEIN_KINASE_ATP"/>
    <property type="match status" value="1"/>
</dbReference>
<feature type="transmembrane region" description="Helical" evidence="8">
    <location>
        <begin position="1155"/>
        <end position="1173"/>
    </location>
</feature>
<evidence type="ECO:0000256" key="3">
    <source>
        <dbReference type="ARBA" id="ARBA00022741"/>
    </source>
</evidence>
<keyword evidence="3 6" id="KW-0547">Nucleotide-binding</keyword>
<sequence length="1820" mass="191425">MTNPAHWCAWILSGIAVRLGCVFGCQHKTALILAVLAVAVLTPAADLVVDTGSGMTVNDLLATSGLLPLGTLNLQPTPDDASPTASKLPVPSVTLQGWGRSLPNNLEEWTGVARPCPSGTDANGCFSAPQPANFTLLICRGLEAFSIAKVSVIDMKPGQELMLSSLAISMLDLSEPLGPAASMAITRLSIPGLVQVPRGATLKLQDVTLVLSSADMHTYLSKLGHAVSAWPYSTTVNITNNVIHIASLTTSALAIDGDDNDPNTAGGQVQWLGVTLRGDPGVDEQFIPAVGAKMVSTDTDLYDTELEQACNYFTCETFFLSLVADIRLSKGDDWDHWRQGRLDYGSLLVMLGDPNRTTALDLNGFEGAWIIDYTGVDVGGYVPPSIEAAAYGPETSTSTVMQLSDIWLVNLPYSTQPVKDAGSLLAISLQSFVVNRNPQAVGPPQVVLKRCTLVIPDQEIAFLGQSVMWRGNGTTTSASHGDLGVLFTNVDIQLPAGSAAGGQLQVNSLLLGSQVSLVNCTLMSASHYSVLPGALPLLPQSFVWPPEVLHGDVETAVQWGPLGLALSPSLQAALSSLDSTCGALPERSPVTAITQCDDQSIPAISSSAAAEEDVNTTQVLNGGPQASPGECIVTGYPQQLMGSRTFVNLQGAIGRVELQRPITLRNLVLYNLAPGGMYPLPGSDDSSDTDASGNSTRTSQPGSASAAPQLEGADAAWANSSLPLWFFRMARRGPSSGAAGAPQQSQSSPLLVLQNVTLVVSELEWRVLAAAVLLRHGPAQPVLSPPAAASNRRQRQLMKQAREPLLRSSHKPQKQQQGEMQKEVAAGAGARKNGPANKGSAGLTADQVSSLPRAYRNARTVLSGAPGAHMYEEPPLPPTAPSSLPPPFPPYQPWPPAMPWFPSIPLWPSPPPHPPRPPHPPPPPSPPPQPPSPPPSPPPQPPSPPWPPVPPRPPLPPPSPPYVYTTRAAILEFAAASQVLLYSYSSRVLVLAVAQHYGWVGTNVTVTCEMPSDAPSSARTLLYPPLILPYQELAEMELNVTVDFTLSPDASPTTPSSLYGSGLGRKAPLQPYIMPPSTPSVYAGPEPVVKSGSKHYWPPQTPGRPPLIELMPPGRSSSRPAWVVPLASCLAGVVGLLLLSLLAVTFFMVTKRRRATAAAALAPATGAVSVVTLKGDEQRHGRKDSTRVCSGPTASCACPCDSSTPDHAQDLGKGLSADIGSGTGVRSRGGDGQSRSFTETSVVLLRKAAMAAASGQQKHPIGASILVMEAISGSVSDPSKVINREETGTSLMSSSDAPAPGGVSCFLETNRLAVGRTLKAAAAEGGSPTTSAQVMSCCHDKSSSLGTVNASAYLSKLLEYYNTLSDIVRRGNTEDQPLGSVLGINDSEECTTQHNVDQTAARARMHRRAPGARRTVQDEVTAIQAELRDPQLEVLFLLGGGASSVVYCGTWRGLPVAIKTLVVSDAAVGQEGTGHSRHWAVLEAAISMSLTHPNIVATYTYEVKPLVHEPRVPVLSSSTASSAEGVPVEVARAQQGGGSPPEAVAPSRSGSYEEGVMTTDVYKLYIVQELCNAGTLRAALELGMAGSVRAGGLFKMLALRIALDVAQGMRHMHSRRIVHGDLKPDNVLLVKGPRNEPPKEAEQDTWVGQQPKQLCHALAVAAAAGLGNFAPSEDDTDAVSAVVQLQLTAKVADFGLSLPLPEGATHASQHFQGTPAYKAPEVAVGGRASPHADVWSFGMLLLELYYGCVLADMAPSAGGGLEKGLAQQLPSFPLTLFQDIVASTHVPYAKLLTACLAFDPQCRPAFQEVAVQLEEMLNVM</sequence>
<comment type="caution">
    <text evidence="10">The sequence shown here is derived from an EMBL/GenBank/DDBJ whole genome shotgun (WGS) entry which is preliminary data.</text>
</comment>
<dbReference type="PROSITE" id="PS50011">
    <property type="entry name" value="PROTEIN_KINASE_DOM"/>
    <property type="match status" value="1"/>
</dbReference>
<dbReference type="GO" id="GO:0004674">
    <property type="term" value="F:protein serine/threonine kinase activity"/>
    <property type="evidence" value="ECO:0007669"/>
    <property type="project" value="UniProtKB-KW"/>
</dbReference>
<evidence type="ECO:0000256" key="1">
    <source>
        <dbReference type="ARBA" id="ARBA00022527"/>
    </source>
</evidence>
<dbReference type="InterPro" id="IPR051681">
    <property type="entry name" value="Ser/Thr_Kinases-Pseudokinases"/>
</dbReference>
<feature type="compositionally biased region" description="Polar residues" evidence="7">
    <location>
        <begin position="693"/>
        <end position="703"/>
    </location>
</feature>
<reference evidence="10 11" key="1">
    <citation type="journal article" date="2021" name="Sci. Rep.">
        <title>Genome sequencing of the multicellular alga Astrephomene provides insights into convergent evolution of germ-soma differentiation.</title>
        <authorList>
            <person name="Yamashita S."/>
            <person name="Yamamoto K."/>
            <person name="Matsuzaki R."/>
            <person name="Suzuki S."/>
            <person name="Yamaguchi H."/>
            <person name="Hirooka S."/>
            <person name="Minakuchi Y."/>
            <person name="Miyagishima S."/>
            <person name="Kawachi M."/>
            <person name="Toyoda A."/>
            <person name="Nozaki H."/>
        </authorList>
    </citation>
    <scope>NUCLEOTIDE SEQUENCE [LARGE SCALE GENOMIC DNA]</scope>
    <source>
        <strain evidence="10 11">NIES-4017</strain>
    </source>
</reference>
<feature type="region of interest" description="Disordered" evidence="7">
    <location>
        <begin position="680"/>
        <end position="708"/>
    </location>
</feature>
<keyword evidence="1" id="KW-0723">Serine/threonine-protein kinase</keyword>
<keyword evidence="8" id="KW-0472">Membrane</keyword>
<dbReference type="Proteomes" id="UP001054857">
    <property type="component" value="Unassembled WGS sequence"/>
</dbReference>